<evidence type="ECO:0000313" key="2">
    <source>
        <dbReference type="EMBL" id="MCV2231962.1"/>
    </source>
</evidence>
<accession>A0ABT2Y657</accession>
<name>A0ABT2Y657_9MOLU</name>
<evidence type="ECO:0000256" key="1">
    <source>
        <dbReference type="SAM" id="Phobius"/>
    </source>
</evidence>
<protein>
    <recommendedName>
        <fullName evidence="4">DUF304 domain-containing protein</fullName>
    </recommendedName>
</protein>
<organism evidence="2 3">
    <name type="scientific">Paracholeplasma manati</name>
    <dbReference type="NCBI Taxonomy" id="591373"/>
    <lineage>
        <taxon>Bacteria</taxon>
        <taxon>Bacillati</taxon>
        <taxon>Mycoplasmatota</taxon>
        <taxon>Mollicutes</taxon>
        <taxon>Acholeplasmatales</taxon>
        <taxon>Acholeplasmataceae</taxon>
        <taxon>Paracholeplasma</taxon>
    </lineage>
</organism>
<dbReference type="RefSeq" id="WP_263608115.1">
    <property type="nucleotide sequence ID" value="NZ_JAOVQM010000002.1"/>
</dbReference>
<evidence type="ECO:0000313" key="3">
    <source>
        <dbReference type="Proteomes" id="UP001177160"/>
    </source>
</evidence>
<keyword evidence="1" id="KW-1133">Transmembrane helix</keyword>
<keyword evidence="1" id="KW-0812">Transmembrane</keyword>
<comment type="caution">
    <text evidence="2">The sequence shown here is derived from an EMBL/GenBank/DDBJ whole genome shotgun (WGS) entry which is preliminary data.</text>
</comment>
<keyword evidence="3" id="KW-1185">Reference proteome</keyword>
<reference evidence="2" key="1">
    <citation type="submission" date="2022-09" db="EMBL/GenBank/DDBJ databases">
        <title>Novel Mycoplasma species identified in domestic and wild animals.</title>
        <authorList>
            <person name="Volokhov D.V."/>
            <person name="Furtak V.A."/>
            <person name="Zagorodnyaya T.A."/>
        </authorList>
    </citation>
    <scope>NUCLEOTIDE SEQUENCE</scope>
    <source>
        <strain evidence="2">Oakley</strain>
    </source>
</reference>
<keyword evidence="1" id="KW-0472">Membrane</keyword>
<evidence type="ECO:0008006" key="4">
    <source>
        <dbReference type="Google" id="ProtNLM"/>
    </source>
</evidence>
<dbReference type="EMBL" id="JAOVQM010000002">
    <property type="protein sequence ID" value="MCV2231962.1"/>
    <property type="molecule type" value="Genomic_DNA"/>
</dbReference>
<feature type="transmembrane region" description="Helical" evidence="1">
    <location>
        <begin position="12"/>
        <end position="32"/>
    </location>
</feature>
<gene>
    <name evidence="2" type="ORF">N7548_03880</name>
</gene>
<dbReference type="Proteomes" id="UP001177160">
    <property type="component" value="Unassembled WGS sequence"/>
</dbReference>
<proteinExistence type="predicted"/>
<feature type="transmembrane region" description="Helical" evidence="1">
    <location>
        <begin position="44"/>
        <end position="62"/>
    </location>
</feature>
<sequence length="152" mass="17291">MKTIGKKTYGEFIIALILSAIVLPLFILLSVLALTSTMEGNQNLTLITAGLFTIVCLMYLVTTASRPRELVKYDNEHFYFIYRTKTVTIPMSTIVGITPRIAQARGIRYTFGKIIIRTFTRRHVIDGVADCENVAIEMNFIKEEHRSRNQES</sequence>